<organism evidence="1">
    <name type="scientific">Noctiluca scintillans</name>
    <name type="common">Sea sparkle</name>
    <name type="synonym">Red tide dinoflagellate</name>
    <dbReference type="NCBI Taxonomy" id="2966"/>
    <lineage>
        <taxon>Eukaryota</taxon>
        <taxon>Sar</taxon>
        <taxon>Alveolata</taxon>
        <taxon>Dinophyceae</taxon>
        <taxon>Noctilucales</taxon>
        <taxon>Noctilucaceae</taxon>
        <taxon>Noctiluca</taxon>
    </lineage>
</organism>
<dbReference type="EMBL" id="HBFQ01025865">
    <property type="protein sequence ID" value="CAD8843953.1"/>
    <property type="molecule type" value="Transcribed_RNA"/>
</dbReference>
<protein>
    <submittedName>
        <fullName evidence="1">Uncharacterized protein</fullName>
    </submittedName>
</protein>
<accession>A0A7S1A6Q4</accession>
<sequence>MSQVGALRRVAVCASRVERRCKMRLPMLSEACGSRSCDGCGVFLPAPTPSSVSLCEDASLVTSVPTAPDVRGQTWLCIPCRQSSPVCRFLKRLGASQNLFDLDEATKMEFECRRVRAELMAAWDSSKEHVSQSVRPLEVARFVAHSFLQLLHFTRLAPDPKSPGGPADHSSLLCLQGVFTTVLR</sequence>
<dbReference type="AlphaFoldDB" id="A0A7S1A6Q4"/>
<proteinExistence type="predicted"/>
<gene>
    <name evidence="1" type="ORF">NSCI0253_LOCUS18303</name>
</gene>
<evidence type="ECO:0000313" key="1">
    <source>
        <dbReference type="EMBL" id="CAD8843953.1"/>
    </source>
</evidence>
<name>A0A7S1A6Q4_NOCSC</name>
<reference evidence="1" key="1">
    <citation type="submission" date="2021-01" db="EMBL/GenBank/DDBJ databases">
        <authorList>
            <person name="Corre E."/>
            <person name="Pelletier E."/>
            <person name="Niang G."/>
            <person name="Scheremetjew M."/>
            <person name="Finn R."/>
            <person name="Kale V."/>
            <person name="Holt S."/>
            <person name="Cochrane G."/>
            <person name="Meng A."/>
            <person name="Brown T."/>
            <person name="Cohen L."/>
        </authorList>
    </citation>
    <scope>NUCLEOTIDE SEQUENCE</scope>
</reference>